<dbReference type="GO" id="GO:0007165">
    <property type="term" value="P:signal transduction"/>
    <property type="evidence" value="ECO:0007669"/>
    <property type="project" value="InterPro"/>
</dbReference>
<evidence type="ECO:0000259" key="2">
    <source>
        <dbReference type="PROSITE" id="PS50883"/>
    </source>
</evidence>
<dbReference type="RefSeq" id="WP_058514854.1">
    <property type="nucleotide sequence ID" value="NZ_CAAAIH010000061.1"/>
</dbReference>
<dbReference type="EMBL" id="LNYU01000081">
    <property type="protein sequence ID" value="KTD56729.1"/>
    <property type="molecule type" value="Genomic_DNA"/>
</dbReference>
<dbReference type="InterPro" id="IPR001633">
    <property type="entry name" value="EAL_dom"/>
</dbReference>
<keyword evidence="1" id="KW-0812">Transmembrane</keyword>
<dbReference type="InterPro" id="IPR042461">
    <property type="entry name" value="LapD_MoxY_peri_C"/>
</dbReference>
<reference evidence="5 6" key="1">
    <citation type="submission" date="2015-11" db="EMBL/GenBank/DDBJ databases">
        <title>Genomic analysis of 38 Legionella species identifies large and diverse effector repertoires.</title>
        <authorList>
            <person name="Burstein D."/>
            <person name="Amaro F."/>
            <person name="Zusman T."/>
            <person name="Lifshitz Z."/>
            <person name="Cohen O."/>
            <person name="Gilbert J.A."/>
            <person name="Pupko T."/>
            <person name="Shuman H.A."/>
            <person name="Segal G."/>
        </authorList>
    </citation>
    <scope>NUCLEOTIDE SEQUENCE [LARGE SCALE GENOMIC DNA]</scope>
    <source>
        <strain evidence="5 6">SC-63-C7</strain>
    </source>
</reference>
<dbReference type="Pfam" id="PF00563">
    <property type="entry name" value="EAL"/>
    <property type="match status" value="1"/>
</dbReference>
<keyword evidence="1" id="KW-1133">Transmembrane helix</keyword>
<dbReference type="InterPro" id="IPR029787">
    <property type="entry name" value="Nucleotide_cyclase"/>
</dbReference>
<proteinExistence type="predicted"/>
<dbReference type="SMART" id="SM00304">
    <property type="entry name" value="HAMP"/>
    <property type="match status" value="1"/>
</dbReference>
<dbReference type="PROSITE" id="PS50883">
    <property type="entry name" value="EAL"/>
    <property type="match status" value="1"/>
</dbReference>
<dbReference type="Gene3D" id="6.20.270.20">
    <property type="entry name" value="LapD/MoxY periplasmic domain"/>
    <property type="match status" value="1"/>
</dbReference>
<dbReference type="PROSITE" id="PS50885">
    <property type="entry name" value="HAMP"/>
    <property type="match status" value="1"/>
</dbReference>
<dbReference type="SMART" id="SM00052">
    <property type="entry name" value="EAL"/>
    <property type="match status" value="1"/>
</dbReference>
<name>A0A0W0YIE4_9GAMM</name>
<sequence>MTLTKKMVIGVLSVLLLSFIGTYAITMNNTRNYFIEQLESNAQNTATSLGLSLSHVLVDEDKATVLGMVQAVFDSGYFSSIAVRDAEDKVIVLRTTTERVNVPKWFICLMKWHNVEKSALVMRGWRQAGEVVIESNSNYLYQVLWHNANDLIQFYIVYALLSLFVAYLFIRWLLGPLNRLKVQAIAIQDRKFPIETQIPKTTEIKEVTLAMNQMVLKIKQRFEEQSKHIHTLQKKSFEDPLTGLPNRELFIRQLNALLHNEHEFFPGIVMLVAIDGLEMLNQKEGYLRGNSLLQEVANLCVHFGKSMYAWSIARMRGSQFALVFPENALDTLKQYFNDFQKKCYSFVQDNEVKIYIGIASFKLNQEPGEVLSEADKALNQAREKSDDTSYYLLNSMPNIQNLEKTRVAEIISAGNLSLYMQPVTDGKAAFHQEIYVRLQKGKNDLHSASYFMPIAQQLGLAHQVDLFVLEAVGRFSVHEETFALNISEDTLSNKKHRAYYLKKLSELSLEIRQLMHIELNESLVFQYFNEVNDFLNKINELQIHSGIDQVGLHFSSMHYLSDLPITYIKLHGSLTYNMDKDQSKQFFLYYFNEMAKTLDLQVIATQVESSTQWEMLQTLSIIWGQGLYLAPIEPIT</sequence>
<dbReference type="OrthoDB" id="5894408at2"/>
<dbReference type="PANTHER" id="PTHR33121">
    <property type="entry name" value="CYCLIC DI-GMP PHOSPHODIESTERASE PDEF"/>
    <property type="match status" value="1"/>
</dbReference>
<dbReference type="SMART" id="SM00267">
    <property type="entry name" value="GGDEF"/>
    <property type="match status" value="1"/>
</dbReference>
<evidence type="ECO:0000259" key="3">
    <source>
        <dbReference type="PROSITE" id="PS50885"/>
    </source>
</evidence>
<dbReference type="InterPro" id="IPR043128">
    <property type="entry name" value="Rev_trsase/Diguanyl_cyclase"/>
</dbReference>
<keyword evidence="5" id="KW-0808">Transferase</keyword>
<dbReference type="PROSITE" id="PS50887">
    <property type="entry name" value="GGDEF"/>
    <property type="match status" value="1"/>
</dbReference>
<dbReference type="Pfam" id="PF00990">
    <property type="entry name" value="GGDEF"/>
    <property type="match status" value="1"/>
</dbReference>
<feature type="domain" description="EAL" evidence="2">
    <location>
        <begin position="400"/>
        <end position="636"/>
    </location>
</feature>
<dbReference type="Gene3D" id="3.20.20.450">
    <property type="entry name" value="EAL domain"/>
    <property type="match status" value="1"/>
</dbReference>
<dbReference type="NCBIfam" id="TIGR00254">
    <property type="entry name" value="GGDEF"/>
    <property type="match status" value="1"/>
</dbReference>
<evidence type="ECO:0000259" key="4">
    <source>
        <dbReference type="PROSITE" id="PS50887"/>
    </source>
</evidence>
<dbReference type="STRING" id="45074.Lsan_2889"/>
<dbReference type="Gene3D" id="3.30.110.200">
    <property type="match status" value="1"/>
</dbReference>
<keyword evidence="1" id="KW-0472">Membrane</keyword>
<dbReference type="Proteomes" id="UP000054703">
    <property type="component" value="Unassembled WGS sequence"/>
</dbReference>
<dbReference type="SUPFAM" id="SSF141868">
    <property type="entry name" value="EAL domain-like"/>
    <property type="match status" value="1"/>
</dbReference>
<dbReference type="InterPro" id="IPR003660">
    <property type="entry name" value="HAMP_dom"/>
</dbReference>
<dbReference type="SUPFAM" id="SSF55073">
    <property type="entry name" value="Nucleotide cyclase"/>
    <property type="match status" value="1"/>
</dbReference>
<dbReference type="PANTHER" id="PTHR33121:SF79">
    <property type="entry name" value="CYCLIC DI-GMP PHOSPHODIESTERASE PDED-RELATED"/>
    <property type="match status" value="1"/>
</dbReference>
<dbReference type="Pfam" id="PF16448">
    <property type="entry name" value="LapD_MoxY_N"/>
    <property type="match status" value="1"/>
</dbReference>
<dbReference type="InterPro" id="IPR035919">
    <property type="entry name" value="EAL_sf"/>
</dbReference>
<accession>A0A0W0YIE4</accession>
<protein>
    <submittedName>
        <fullName evidence="5">Two component histidine kinase</fullName>
    </submittedName>
</protein>
<dbReference type="AlphaFoldDB" id="A0A0W0YIE4"/>
<feature type="transmembrane region" description="Helical" evidence="1">
    <location>
        <begin position="152"/>
        <end position="174"/>
    </location>
</feature>
<dbReference type="GO" id="GO:0016020">
    <property type="term" value="C:membrane"/>
    <property type="evidence" value="ECO:0007669"/>
    <property type="project" value="InterPro"/>
</dbReference>
<evidence type="ECO:0000256" key="1">
    <source>
        <dbReference type="SAM" id="Phobius"/>
    </source>
</evidence>
<gene>
    <name evidence="5" type="ORF">Lsan_2889</name>
</gene>
<keyword evidence="6" id="KW-1185">Reference proteome</keyword>
<feature type="domain" description="HAMP" evidence="3">
    <location>
        <begin position="171"/>
        <end position="223"/>
    </location>
</feature>
<dbReference type="GO" id="GO:0016301">
    <property type="term" value="F:kinase activity"/>
    <property type="evidence" value="ECO:0007669"/>
    <property type="project" value="UniProtKB-KW"/>
</dbReference>
<dbReference type="CDD" id="cd01948">
    <property type="entry name" value="EAL"/>
    <property type="match status" value="1"/>
</dbReference>
<dbReference type="PATRIC" id="fig|45074.5.peg.3103"/>
<dbReference type="Gene3D" id="3.30.70.270">
    <property type="match status" value="1"/>
</dbReference>
<dbReference type="InterPro" id="IPR000160">
    <property type="entry name" value="GGDEF_dom"/>
</dbReference>
<evidence type="ECO:0000313" key="6">
    <source>
        <dbReference type="Proteomes" id="UP000054703"/>
    </source>
</evidence>
<feature type="domain" description="GGDEF" evidence="4">
    <location>
        <begin position="265"/>
        <end position="395"/>
    </location>
</feature>
<organism evidence="5 6">
    <name type="scientific">Legionella santicrucis</name>
    <dbReference type="NCBI Taxonomy" id="45074"/>
    <lineage>
        <taxon>Bacteria</taxon>
        <taxon>Pseudomonadati</taxon>
        <taxon>Pseudomonadota</taxon>
        <taxon>Gammaproteobacteria</taxon>
        <taxon>Legionellales</taxon>
        <taxon>Legionellaceae</taxon>
        <taxon>Legionella</taxon>
    </lineage>
</organism>
<dbReference type="GO" id="GO:0071111">
    <property type="term" value="F:cyclic-guanylate-specific phosphodiesterase activity"/>
    <property type="evidence" value="ECO:0007669"/>
    <property type="project" value="InterPro"/>
</dbReference>
<comment type="caution">
    <text evidence="5">The sequence shown here is derived from an EMBL/GenBank/DDBJ whole genome shotgun (WGS) entry which is preliminary data.</text>
</comment>
<dbReference type="CDD" id="cd01949">
    <property type="entry name" value="GGDEF"/>
    <property type="match status" value="1"/>
</dbReference>
<dbReference type="InterPro" id="IPR050706">
    <property type="entry name" value="Cyclic-di-GMP_PDE-like"/>
</dbReference>
<keyword evidence="5" id="KW-0418">Kinase</keyword>
<dbReference type="InterPro" id="IPR032244">
    <property type="entry name" value="LapD_MoxY_N"/>
</dbReference>
<evidence type="ECO:0000313" key="5">
    <source>
        <dbReference type="EMBL" id="KTD56729.1"/>
    </source>
</evidence>